<dbReference type="Pfam" id="PF00496">
    <property type="entry name" value="SBP_bac_5"/>
    <property type="match status" value="1"/>
</dbReference>
<dbReference type="KEGG" id="gtl:EP073_13010"/>
<dbReference type="Proteomes" id="UP000287502">
    <property type="component" value="Chromosome"/>
</dbReference>
<evidence type="ECO:0000256" key="2">
    <source>
        <dbReference type="ARBA" id="ARBA00022448"/>
    </source>
</evidence>
<dbReference type="SUPFAM" id="SSF53850">
    <property type="entry name" value="Periplasmic binding protein-like II"/>
    <property type="match status" value="1"/>
</dbReference>
<comment type="similarity">
    <text evidence="1">Belongs to the bacterial solute-binding protein 5 family.</text>
</comment>
<dbReference type="CDD" id="cd08514">
    <property type="entry name" value="PBP2_AppA_like"/>
    <property type="match status" value="1"/>
</dbReference>
<feature type="domain" description="Solute-binding protein family 5" evidence="5">
    <location>
        <begin position="86"/>
        <end position="452"/>
    </location>
</feature>
<dbReference type="Gene3D" id="3.40.190.10">
    <property type="entry name" value="Periplasmic binding protein-like II"/>
    <property type="match status" value="1"/>
</dbReference>
<dbReference type="PIRSF" id="PIRSF002741">
    <property type="entry name" value="MppA"/>
    <property type="match status" value="1"/>
</dbReference>
<name>A0A3R5V0M6_9BACT</name>
<dbReference type="FunFam" id="3.10.105.10:FF:000006">
    <property type="entry name" value="Peptide ABC transporter substrate-binding protein"/>
    <property type="match status" value="1"/>
</dbReference>
<evidence type="ECO:0000256" key="4">
    <source>
        <dbReference type="SAM" id="SignalP"/>
    </source>
</evidence>
<dbReference type="InterPro" id="IPR000914">
    <property type="entry name" value="SBP_5_dom"/>
</dbReference>
<dbReference type="Gene3D" id="3.10.105.10">
    <property type="entry name" value="Dipeptide-binding Protein, Domain 3"/>
    <property type="match status" value="1"/>
</dbReference>
<dbReference type="GO" id="GO:0030288">
    <property type="term" value="C:outer membrane-bounded periplasmic space"/>
    <property type="evidence" value="ECO:0007669"/>
    <property type="project" value="UniProtKB-ARBA"/>
</dbReference>
<evidence type="ECO:0000313" key="7">
    <source>
        <dbReference type="Proteomes" id="UP000287502"/>
    </source>
</evidence>
<dbReference type="RefSeq" id="WP_128467598.1">
    <property type="nucleotide sequence ID" value="NZ_CP035108.1"/>
</dbReference>
<evidence type="ECO:0000256" key="1">
    <source>
        <dbReference type="ARBA" id="ARBA00005695"/>
    </source>
</evidence>
<dbReference type="PROSITE" id="PS51257">
    <property type="entry name" value="PROKAR_LIPOPROTEIN"/>
    <property type="match status" value="1"/>
</dbReference>
<keyword evidence="3 4" id="KW-0732">Signal</keyword>
<dbReference type="InterPro" id="IPR030678">
    <property type="entry name" value="Peptide/Ni-bd"/>
</dbReference>
<dbReference type="PROSITE" id="PS01040">
    <property type="entry name" value="SBP_BACTERIAL_5"/>
    <property type="match status" value="1"/>
</dbReference>
<organism evidence="6 7">
    <name type="scientific">Geovibrio thiophilus</name>
    <dbReference type="NCBI Taxonomy" id="139438"/>
    <lineage>
        <taxon>Bacteria</taxon>
        <taxon>Pseudomonadati</taxon>
        <taxon>Deferribacterota</taxon>
        <taxon>Deferribacteres</taxon>
        <taxon>Deferribacterales</taxon>
        <taxon>Geovibrionaceae</taxon>
        <taxon>Geovibrio</taxon>
    </lineage>
</organism>
<gene>
    <name evidence="6" type="ORF">EP073_13010</name>
</gene>
<proteinExistence type="inferred from homology"/>
<reference evidence="6 7" key="1">
    <citation type="submission" date="2019-01" db="EMBL/GenBank/DDBJ databases">
        <title>Geovibrio thiophilus DSM 11263, complete genome.</title>
        <authorList>
            <person name="Spring S."/>
            <person name="Bunk B."/>
            <person name="Sproer C."/>
        </authorList>
    </citation>
    <scope>NUCLEOTIDE SEQUENCE [LARGE SCALE GENOMIC DNA]</scope>
    <source>
        <strain evidence="6 7">DSM 11263</strain>
    </source>
</reference>
<evidence type="ECO:0000256" key="3">
    <source>
        <dbReference type="ARBA" id="ARBA00022729"/>
    </source>
</evidence>
<accession>A0A3R5V0M6</accession>
<dbReference type="PANTHER" id="PTHR30290:SF38">
    <property type="entry name" value="D,D-DIPEPTIDE-BINDING PERIPLASMIC PROTEIN DDPA-RELATED"/>
    <property type="match status" value="1"/>
</dbReference>
<dbReference type="GO" id="GO:0043190">
    <property type="term" value="C:ATP-binding cassette (ABC) transporter complex"/>
    <property type="evidence" value="ECO:0007669"/>
    <property type="project" value="InterPro"/>
</dbReference>
<feature type="signal peptide" evidence="4">
    <location>
        <begin position="1"/>
        <end position="20"/>
    </location>
</feature>
<dbReference type="AlphaFoldDB" id="A0A3R5V0M6"/>
<protein>
    <submittedName>
        <fullName evidence="6">Peptide-binding protein</fullName>
    </submittedName>
</protein>
<dbReference type="InterPro" id="IPR039424">
    <property type="entry name" value="SBP_5"/>
</dbReference>
<keyword evidence="2" id="KW-0813">Transport</keyword>
<evidence type="ECO:0000259" key="5">
    <source>
        <dbReference type="Pfam" id="PF00496"/>
    </source>
</evidence>
<dbReference type="EMBL" id="CP035108">
    <property type="protein sequence ID" value="QAR34293.1"/>
    <property type="molecule type" value="Genomic_DNA"/>
</dbReference>
<evidence type="ECO:0000313" key="6">
    <source>
        <dbReference type="EMBL" id="QAR34293.1"/>
    </source>
</evidence>
<dbReference type="GO" id="GO:0015833">
    <property type="term" value="P:peptide transport"/>
    <property type="evidence" value="ECO:0007669"/>
    <property type="project" value="TreeGrafter"/>
</dbReference>
<dbReference type="Gene3D" id="3.90.76.10">
    <property type="entry name" value="Dipeptide-binding Protein, Domain 1"/>
    <property type="match status" value="1"/>
</dbReference>
<dbReference type="OrthoDB" id="9772924at2"/>
<dbReference type="PANTHER" id="PTHR30290">
    <property type="entry name" value="PERIPLASMIC BINDING COMPONENT OF ABC TRANSPORTER"/>
    <property type="match status" value="1"/>
</dbReference>
<feature type="chain" id="PRO_5018763722" evidence="4">
    <location>
        <begin position="21"/>
        <end position="546"/>
    </location>
</feature>
<dbReference type="GO" id="GO:1904680">
    <property type="term" value="F:peptide transmembrane transporter activity"/>
    <property type="evidence" value="ECO:0007669"/>
    <property type="project" value="TreeGrafter"/>
</dbReference>
<sequence length="546" mass="61607">MKRLVFLLLAVLCVSLISGCGDKDKEGGKSAEKRKVREGVTGDALVTSSLGDASGLIYNITSDSASHDVAQYIYNGLIKLDKNLSIVPDLAESWEISDDSRSITFKLKDNVKWHDGAPFTAADVEFTYKFMIDNSTPTSYDADFRLVTDFEVIDPLTVKVSYAEPFAPALLSWSMAVLPKHLLEGKEAAKSSLMRSPVGTGPFRFGEWKSGESITLEANDEYFAGRPNLDRIIFRIIPDLNTTFMELLNGSLDIMGLTPTQWVKQTDTALFSNSYDKYTYLAPSYAYIGYNMKNSLFEDKRVRQALTYATPKQEIIDGILFGEGVPAHGPYKPGTMWYNDNVRKYEYSPEKAKELLAEAGWTDSNGDGILDKDGKPFSFTIMTNQGNSVRTKIAETVQQSWQKVGIKIEIRVLEWASFINEYIDKGKFDAVVLGWNIVQDPDPFDVWHSSKCGPKMLNFVCFSNAETDQLIEGGRHSMDPVKRKEYYDRFQEILAEEQPYTFLYVPNALIGLSKRFREVSPAPAGITYNIEDWYVPVKDQKYRLEK</sequence>
<dbReference type="InterPro" id="IPR023765">
    <property type="entry name" value="SBP_5_CS"/>
</dbReference>
<keyword evidence="7" id="KW-1185">Reference proteome</keyword>